<dbReference type="Pfam" id="PF04961">
    <property type="entry name" value="FTCD_C"/>
    <property type="match status" value="1"/>
</dbReference>
<keyword evidence="3" id="KW-1185">Reference proteome</keyword>
<accession>A0A9Q0D960</accession>
<dbReference type="Gene3D" id="1.20.120.680">
    <property type="entry name" value="Formiminotetrahydrofolate cyclodeaminase monomer, up-and-down helical bundle"/>
    <property type="match status" value="1"/>
</dbReference>
<evidence type="ECO:0000259" key="1">
    <source>
        <dbReference type="Pfam" id="PF04961"/>
    </source>
</evidence>
<dbReference type="SUPFAM" id="SSF101262">
    <property type="entry name" value="Methenyltetrahydrofolate cyclohydrolase-like"/>
    <property type="match status" value="1"/>
</dbReference>
<dbReference type="InterPro" id="IPR007044">
    <property type="entry name" value="Cyclodeamin/CycHdrlase"/>
</dbReference>
<sequence length="168" mass="18544">MVGQMTYGKRQFEGLDGAMRKLIPPFHQAVEDLLLLVDADSSAFNSYMAALKLPKTTEEDTQRRQTAMQAGLREAVAVPLSLAERVSTLWDPLLQLVLQGNISCLSDVQVSAKALETAVFGAYFNVIINLKDVSDQTFKTATQKRASELLQQAKEKCSAVLDHAEKRT</sequence>
<reference evidence="2" key="1">
    <citation type="submission" date="2022-07" db="EMBL/GenBank/DDBJ databases">
        <title>Chromosome-level genome of Muraenolepis orangiensis.</title>
        <authorList>
            <person name="Kim J."/>
        </authorList>
    </citation>
    <scope>NUCLEOTIDE SEQUENCE</scope>
    <source>
        <strain evidence="2">KU_S4_2022</strain>
        <tissue evidence="2">Muscle</tissue>
    </source>
</reference>
<evidence type="ECO:0000313" key="2">
    <source>
        <dbReference type="EMBL" id="KAJ3584219.1"/>
    </source>
</evidence>
<protein>
    <recommendedName>
        <fullName evidence="1">Cyclodeaminase/cyclohydrolase domain-containing protein</fullName>
    </recommendedName>
</protein>
<dbReference type="OrthoDB" id="8934389at2759"/>
<proteinExistence type="predicted"/>
<gene>
    <name evidence="2" type="ORF">NHX12_014715</name>
</gene>
<dbReference type="FunFam" id="1.20.120.680:FF:000001">
    <property type="entry name" value="Formimidoyltransferase cyclodeaminase"/>
    <property type="match status" value="1"/>
</dbReference>
<name>A0A9Q0D960_9TELE</name>
<comment type="caution">
    <text evidence="2">The sequence shown here is derived from an EMBL/GenBank/DDBJ whole genome shotgun (WGS) entry which is preliminary data.</text>
</comment>
<dbReference type="Proteomes" id="UP001148018">
    <property type="component" value="Unassembled WGS sequence"/>
</dbReference>
<feature type="domain" description="Cyclodeaminase/cyclohydrolase" evidence="1">
    <location>
        <begin position="1"/>
        <end position="147"/>
    </location>
</feature>
<dbReference type="GO" id="GO:0003824">
    <property type="term" value="F:catalytic activity"/>
    <property type="evidence" value="ECO:0007669"/>
    <property type="project" value="InterPro"/>
</dbReference>
<dbReference type="AlphaFoldDB" id="A0A9Q0D960"/>
<evidence type="ECO:0000313" key="3">
    <source>
        <dbReference type="Proteomes" id="UP001148018"/>
    </source>
</evidence>
<dbReference type="InterPro" id="IPR036178">
    <property type="entry name" value="Formintransfe-cycloase-like_sf"/>
</dbReference>
<dbReference type="EMBL" id="JANIIK010000119">
    <property type="protein sequence ID" value="KAJ3584219.1"/>
    <property type="molecule type" value="Genomic_DNA"/>
</dbReference>
<organism evidence="2 3">
    <name type="scientific">Muraenolepis orangiensis</name>
    <name type="common">Patagonian moray cod</name>
    <dbReference type="NCBI Taxonomy" id="630683"/>
    <lineage>
        <taxon>Eukaryota</taxon>
        <taxon>Metazoa</taxon>
        <taxon>Chordata</taxon>
        <taxon>Craniata</taxon>
        <taxon>Vertebrata</taxon>
        <taxon>Euteleostomi</taxon>
        <taxon>Actinopterygii</taxon>
        <taxon>Neopterygii</taxon>
        <taxon>Teleostei</taxon>
        <taxon>Neoteleostei</taxon>
        <taxon>Acanthomorphata</taxon>
        <taxon>Zeiogadaria</taxon>
        <taxon>Gadariae</taxon>
        <taxon>Gadiformes</taxon>
        <taxon>Muraenolepidoidei</taxon>
        <taxon>Muraenolepididae</taxon>
        <taxon>Muraenolepis</taxon>
    </lineage>
</organism>